<gene>
    <name evidence="8" type="ORF">ACFPET_22805</name>
</gene>
<feature type="transmembrane region" description="Helical" evidence="6">
    <location>
        <begin position="83"/>
        <end position="103"/>
    </location>
</feature>
<dbReference type="CDD" id="cd07042">
    <property type="entry name" value="STAS_SulP_like_sulfate_transporter"/>
    <property type="match status" value="1"/>
</dbReference>
<evidence type="ECO:0000313" key="9">
    <source>
        <dbReference type="Proteomes" id="UP001595823"/>
    </source>
</evidence>
<feature type="transmembrane region" description="Helical" evidence="6">
    <location>
        <begin position="187"/>
        <end position="205"/>
    </location>
</feature>
<evidence type="ECO:0000259" key="7">
    <source>
        <dbReference type="PROSITE" id="PS50801"/>
    </source>
</evidence>
<feature type="transmembrane region" description="Helical" evidence="6">
    <location>
        <begin position="212"/>
        <end position="232"/>
    </location>
</feature>
<dbReference type="Gene3D" id="3.30.750.24">
    <property type="entry name" value="STAS domain"/>
    <property type="match status" value="1"/>
</dbReference>
<keyword evidence="9" id="KW-1185">Reference proteome</keyword>
<feature type="transmembrane region" description="Helical" evidence="6">
    <location>
        <begin position="393"/>
        <end position="424"/>
    </location>
</feature>
<feature type="transmembrane region" description="Helical" evidence="6">
    <location>
        <begin position="34"/>
        <end position="51"/>
    </location>
</feature>
<accession>A0ABV8U4G5</accession>
<feature type="transmembrane region" description="Helical" evidence="6">
    <location>
        <begin position="109"/>
        <end position="132"/>
    </location>
</feature>
<keyword evidence="2 6" id="KW-0812">Transmembrane</keyword>
<dbReference type="InterPro" id="IPR002645">
    <property type="entry name" value="STAS_dom"/>
</dbReference>
<sequence length="599" mass="61881">MNGERAWTDRAGLLLPGVRAMAEHPWRREWRRDLTAGLSVAAVALPAGLGMGELAGVGPMAGLYAAMFPLLAYLFLGTSRQLVIGPEGVLASATALTIAPIAAGDPALLAPLAAGLALCIGAVQVAAGALRLGFMADFLSRPMLLGYINGVACIIVAGQLGKTTGVPVESTGFFPQVRDFVLNLDRIHWRTVLLTAAALAVVFLVRRLLPRVPAMLAAVVLATAASAVLRLSEYGIAVVGELEGGLPRVGLPTGLSLDDYTTLLLPAVGLALVGFADAAAITRTYADKHGYRVDANRDLIALGASNAVSGLAQGMPTGSSGSRTAVNDANGGFGPATALVTAVAAVLTAAFAAPLIEPMPEAVLGVVVIVAGLGLVDLAGFRRLRRVGDSEMGLAVVAFLGVLVFNVLGGLLVAIGVSVGVYVYRSLRPHDAVLRSVSDVDGWHSADSFPSGAGTPGLLVYRFDAPLYFANAAYFKSRLLGRVGDDTEWVVFNAEAVNYLDATGVDALSSVADELRGRGVSLRVARLRADLRDTLRSTGVADKIPMYLSVRAAVAEFDRVHGEDDEDEDGKGSEPPSPSGPRPVPEDRGPGPTGSGNGA</sequence>
<keyword evidence="4 6" id="KW-0472">Membrane</keyword>
<evidence type="ECO:0000256" key="3">
    <source>
        <dbReference type="ARBA" id="ARBA00022989"/>
    </source>
</evidence>
<comment type="caution">
    <text evidence="8">The sequence shown here is derived from an EMBL/GenBank/DDBJ whole genome shotgun (WGS) entry which is preliminary data.</text>
</comment>
<name>A0ABV8U4G5_9ACTN</name>
<feature type="transmembrane region" description="Helical" evidence="6">
    <location>
        <begin position="333"/>
        <end position="356"/>
    </location>
</feature>
<protein>
    <submittedName>
        <fullName evidence="8">SulP family inorganic anion transporter</fullName>
    </submittedName>
</protein>
<comment type="subcellular location">
    <subcellularLocation>
        <location evidence="1">Membrane</location>
        <topology evidence="1">Multi-pass membrane protein</topology>
    </subcellularLocation>
</comment>
<evidence type="ECO:0000256" key="2">
    <source>
        <dbReference type="ARBA" id="ARBA00022692"/>
    </source>
</evidence>
<dbReference type="Proteomes" id="UP001595823">
    <property type="component" value="Unassembled WGS sequence"/>
</dbReference>
<keyword evidence="3 6" id="KW-1133">Transmembrane helix</keyword>
<dbReference type="RefSeq" id="WP_380625636.1">
    <property type="nucleotide sequence ID" value="NZ_JBHSDK010000061.1"/>
</dbReference>
<evidence type="ECO:0000256" key="6">
    <source>
        <dbReference type="SAM" id="Phobius"/>
    </source>
</evidence>
<evidence type="ECO:0000256" key="5">
    <source>
        <dbReference type="SAM" id="MobiDB-lite"/>
    </source>
</evidence>
<feature type="transmembrane region" description="Helical" evidence="6">
    <location>
        <begin position="263"/>
        <end position="282"/>
    </location>
</feature>
<feature type="transmembrane region" description="Helical" evidence="6">
    <location>
        <begin position="362"/>
        <end position="381"/>
    </location>
</feature>
<evidence type="ECO:0000256" key="4">
    <source>
        <dbReference type="ARBA" id="ARBA00023136"/>
    </source>
</evidence>
<feature type="transmembrane region" description="Helical" evidence="6">
    <location>
        <begin position="57"/>
        <end position="76"/>
    </location>
</feature>
<feature type="region of interest" description="Disordered" evidence="5">
    <location>
        <begin position="558"/>
        <end position="599"/>
    </location>
</feature>
<reference evidence="9" key="1">
    <citation type="journal article" date="2019" name="Int. J. Syst. Evol. Microbiol.">
        <title>The Global Catalogue of Microorganisms (GCM) 10K type strain sequencing project: providing services to taxonomists for standard genome sequencing and annotation.</title>
        <authorList>
            <consortium name="The Broad Institute Genomics Platform"/>
            <consortium name="The Broad Institute Genome Sequencing Center for Infectious Disease"/>
            <person name="Wu L."/>
            <person name="Ma J."/>
        </authorList>
    </citation>
    <scope>NUCLEOTIDE SEQUENCE [LARGE SCALE GENOMIC DNA]</scope>
    <source>
        <strain evidence="9">IBRC-M 10908</strain>
    </source>
</reference>
<evidence type="ECO:0000256" key="1">
    <source>
        <dbReference type="ARBA" id="ARBA00004141"/>
    </source>
</evidence>
<dbReference type="SUPFAM" id="SSF52091">
    <property type="entry name" value="SpoIIaa-like"/>
    <property type="match status" value="1"/>
</dbReference>
<dbReference type="InterPro" id="IPR001902">
    <property type="entry name" value="SLC26A/SulP_fam"/>
</dbReference>
<organism evidence="8 9">
    <name type="scientific">Salininema proteolyticum</name>
    <dbReference type="NCBI Taxonomy" id="1607685"/>
    <lineage>
        <taxon>Bacteria</taxon>
        <taxon>Bacillati</taxon>
        <taxon>Actinomycetota</taxon>
        <taxon>Actinomycetes</taxon>
        <taxon>Glycomycetales</taxon>
        <taxon>Glycomycetaceae</taxon>
        <taxon>Salininema</taxon>
    </lineage>
</organism>
<dbReference type="InterPro" id="IPR011547">
    <property type="entry name" value="SLC26A/SulP_dom"/>
</dbReference>
<feature type="transmembrane region" description="Helical" evidence="6">
    <location>
        <begin position="144"/>
        <end position="161"/>
    </location>
</feature>
<dbReference type="InterPro" id="IPR036513">
    <property type="entry name" value="STAS_dom_sf"/>
</dbReference>
<dbReference type="Pfam" id="PF01740">
    <property type="entry name" value="STAS"/>
    <property type="match status" value="1"/>
</dbReference>
<dbReference type="Pfam" id="PF00916">
    <property type="entry name" value="Sulfate_transp"/>
    <property type="match status" value="1"/>
</dbReference>
<feature type="domain" description="STAS" evidence="7">
    <location>
        <begin position="456"/>
        <end position="557"/>
    </location>
</feature>
<dbReference type="PROSITE" id="PS50801">
    <property type="entry name" value="STAS"/>
    <property type="match status" value="1"/>
</dbReference>
<proteinExistence type="predicted"/>
<evidence type="ECO:0000313" key="8">
    <source>
        <dbReference type="EMBL" id="MFC4338026.1"/>
    </source>
</evidence>
<dbReference type="PANTHER" id="PTHR11814">
    <property type="entry name" value="SULFATE TRANSPORTER"/>
    <property type="match status" value="1"/>
</dbReference>
<dbReference type="EMBL" id="JBHSDK010000061">
    <property type="protein sequence ID" value="MFC4338026.1"/>
    <property type="molecule type" value="Genomic_DNA"/>
</dbReference>